<dbReference type="GO" id="GO:0043190">
    <property type="term" value="C:ATP-binding cassette (ABC) transporter complex"/>
    <property type="evidence" value="ECO:0007669"/>
    <property type="project" value="InterPro"/>
</dbReference>
<feature type="region of interest" description="Disordered" evidence="3">
    <location>
        <begin position="291"/>
        <end position="311"/>
    </location>
</feature>
<dbReference type="InterPro" id="IPR000914">
    <property type="entry name" value="SBP_5_dom"/>
</dbReference>
<dbReference type="GO" id="GO:0015833">
    <property type="term" value="P:peptide transport"/>
    <property type="evidence" value="ECO:0007669"/>
    <property type="project" value="TreeGrafter"/>
</dbReference>
<evidence type="ECO:0000256" key="2">
    <source>
        <dbReference type="ARBA" id="ARBA00005695"/>
    </source>
</evidence>
<comment type="similarity">
    <text evidence="2">Belongs to the bacterial solute-binding protein 5 family.</text>
</comment>
<organism evidence="6 7">
    <name type="scientific">Rhodovulum sulfidophilum</name>
    <name type="common">Rhodobacter sulfidophilus</name>
    <dbReference type="NCBI Taxonomy" id="35806"/>
    <lineage>
        <taxon>Bacteria</taxon>
        <taxon>Pseudomonadati</taxon>
        <taxon>Pseudomonadota</taxon>
        <taxon>Alphaproteobacteria</taxon>
        <taxon>Rhodobacterales</taxon>
        <taxon>Paracoccaceae</taxon>
        <taxon>Rhodovulum</taxon>
    </lineage>
</organism>
<reference evidence="6 7" key="1">
    <citation type="submission" date="2017-08" db="EMBL/GenBank/DDBJ databases">
        <title>Infants hospitalized years apart are colonized by the same room-sourced microbial strains.</title>
        <authorList>
            <person name="Brooks B."/>
            <person name="Olm M.R."/>
            <person name="Firek B.A."/>
            <person name="Baker R."/>
            <person name="Thomas B.C."/>
            <person name="Morowitz M.J."/>
            <person name="Banfield J.F."/>
        </authorList>
    </citation>
    <scope>NUCLEOTIDE SEQUENCE [LARGE SCALE GENOMIC DNA]</scope>
    <source>
        <strain evidence="6">S2_005_002_R2_34</strain>
    </source>
</reference>
<dbReference type="Proteomes" id="UP000249185">
    <property type="component" value="Unassembled WGS sequence"/>
</dbReference>
<name>A0A2W5PX53_RHOSU</name>
<dbReference type="PANTHER" id="PTHR30290:SF65">
    <property type="entry name" value="MONOACYL PHOSPHATIDYLINOSITOL TETRAMANNOSIDE-BINDING PROTEIN LPQW-RELATED"/>
    <property type="match status" value="1"/>
</dbReference>
<dbReference type="Pfam" id="PF00496">
    <property type="entry name" value="SBP_bac_5"/>
    <property type="match status" value="1"/>
</dbReference>
<keyword evidence="4" id="KW-0732">Signal</keyword>
<evidence type="ECO:0000256" key="4">
    <source>
        <dbReference type="SAM" id="SignalP"/>
    </source>
</evidence>
<evidence type="ECO:0000256" key="3">
    <source>
        <dbReference type="SAM" id="MobiDB-lite"/>
    </source>
</evidence>
<protein>
    <submittedName>
        <fullName evidence="6">Peptide ABC transporter</fullName>
    </submittedName>
</protein>
<proteinExistence type="inferred from homology"/>
<dbReference type="PIRSF" id="PIRSF002741">
    <property type="entry name" value="MppA"/>
    <property type="match status" value="1"/>
</dbReference>
<dbReference type="Gene3D" id="3.10.105.10">
    <property type="entry name" value="Dipeptide-binding Protein, Domain 3"/>
    <property type="match status" value="1"/>
</dbReference>
<dbReference type="GO" id="GO:1904680">
    <property type="term" value="F:peptide transmembrane transporter activity"/>
    <property type="evidence" value="ECO:0007669"/>
    <property type="project" value="TreeGrafter"/>
</dbReference>
<feature type="chain" id="PRO_5015951577" evidence="4">
    <location>
        <begin position="23"/>
        <end position="565"/>
    </location>
</feature>
<dbReference type="InterPro" id="IPR039424">
    <property type="entry name" value="SBP_5"/>
</dbReference>
<evidence type="ECO:0000256" key="1">
    <source>
        <dbReference type="ARBA" id="ARBA00004418"/>
    </source>
</evidence>
<feature type="domain" description="Solute-binding protein family 5" evidence="5">
    <location>
        <begin position="86"/>
        <end position="430"/>
    </location>
</feature>
<comment type="subcellular location">
    <subcellularLocation>
        <location evidence="1">Periplasm</location>
    </subcellularLocation>
</comment>
<comment type="caution">
    <text evidence="6">The sequence shown here is derived from an EMBL/GenBank/DDBJ whole genome shotgun (WGS) entry which is preliminary data.</text>
</comment>
<dbReference type="EMBL" id="QFPW01000007">
    <property type="protein sequence ID" value="PZQ49457.1"/>
    <property type="molecule type" value="Genomic_DNA"/>
</dbReference>
<dbReference type="AlphaFoldDB" id="A0A2W5PX53"/>
<accession>A0A2W5PX53</accession>
<evidence type="ECO:0000313" key="7">
    <source>
        <dbReference type="Proteomes" id="UP000249185"/>
    </source>
</evidence>
<feature type="signal peptide" evidence="4">
    <location>
        <begin position="1"/>
        <end position="22"/>
    </location>
</feature>
<dbReference type="GO" id="GO:0030288">
    <property type="term" value="C:outer membrane-bounded periplasmic space"/>
    <property type="evidence" value="ECO:0007669"/>
    <property type="project" value="UniProtKB-ARBA"/>
</dbReference>
<evidence type="ECO:0000259" key="5">
    <source>
        <dbReference type="Pfam" id="PF00496"/>
    </source>
</evidence>
<dbReference type="Gene3D" id="3.40.190.10">
    <property type="entry name" value="Periplasmic binding protein-like II"/>
    <property type="match status" value="1"/>
</dbReference>
<sequence length="565" mass="61171">MRLRHILTGASAAALLASAAHAERGGDGQLNVIYFQAISIMTPYLSSGTKDIEAASLVLEPMARFDDKGHLVPYIAAEIPTVENGGVSADLKSITWKIKPDILWSDGTPVTAEDAIFSWKYCTDENGGCAQAPYYQDIVSVEALDPKTVKVTFSVPKPYPYTAFVGAQSPIIQAKQFADCLGVNAPSCTEANTKPIGTGPFVVTDFKANDVVTLEANPNYRDPAKPAFATVVLKGGGDAASAARSVLETGEFDYAWNAQVEPEILAQMAAAGKGEIISAFGTLLERIHVNQTDPSPSLGEARSTTAHPHPFLTDPNVVKALSLAIDREILVETGYGEAGRPTCNLVPAPDYQNSPNNTWCLKQDLEQANKLLDEAGWTMGPSGVREKDGKKLSVLYQTSVNSVRQAAQALIKQWWNEIGVEVELRQIDPAVFFGGDPGSPDTLQKFFADVEMYADNFEGTDAERYLGQWVCDEIPSPEDAWQGGNTSRFCDPAYDALRAEMATTVGEKERAEITIKLNDMIVNSSAIIPLIHRGRVSTKSKTLGGVALNPFDSELWNAADWYRVK</sequence>
<gene>
    <name evidence="6" type="ORF">DI556_11360</name>
</gene>
<dbReference type="SUPFAM" id="SSF53850">
    <property type="entry name" value="Periplasmic binding protein-like II"/>
    <property type="match status" value="1"/>
</dbReference>
<dbReference type="PANTHER" id="PTHR30290">
    <property type="entry name" value="PERIPLASMIC BINDING COMPONENT OF ABC TRANSPORTER"/>
    <property type="match status" value="1"/>
</dbReference>
<dbReference type="InterPro" id="IPR030678">
    <property type="entry name" value="Peptide/Ni-bd"/>
</dbReference>
<dbReference type="CDD" id="cd08513">
    <property type="entry name" value="PBP2_thermophilic_Hb8_like"/>
    <property type="match status" value="1"/>
</dbReference>
<evidence type="ECO:0000313" key="6">
    <source>
        <dbReference type="EMBL" id="PZQ49457.1"/>
    </source>
</evidence>